<evidence type="ECO:0000256" key="1">
    <source>
        <dbReference type="SAM" id="MobiDB-lite"/>
    </source>
</evidence>
<dbReference type="EMBL" id="BOOA01000049">
    <property type="protein sequence ID" value="GIH27068.1"/>
    <property type="molecule type" value="Genomic_DNA"/>
</dbReference>
<comment type="caution">
    <text evidence="3">The sequence shown here is derived from an EMBL/GenBank/DDBJ whole genome shotgun (WGS) entry which is preliminary data.</text>
</comment>
<proteinExistence type="predicted"/>
<dbReference type="Proteomes" id="UP000640052">
    <property type="component" value="Unassembled WGS sequence"/>
</dbReference>
<evidence type="ECO:0000313" key="3">
    <source>
        <dbReference type="EMBL" id="GIH27068.1"/>
    </source>
</evidence>
<sequence>MRCHVCGTETAEQVRCLRCGASLVPEAQAVPVRRRSRPERGRLVRALGAVVVAGAVAAGALWFTRSGDDGVAADDAGGVTAPTESSPTAVAVEETRSVWNEAAAQATEVDVLLDSSRASRGRLGSALQSLLNCTSVRSATRTVATVTESRREQLARSRTLVVDDIPGGAELKRALVRALDASYQADVSFPAVGQERVRGGGRHQLPARGEGVRAGHPSEAGVRRPLDADRPFVQPRHPDGTRDLGAEI</sequence>
<keyword evidence="2" id="KW-0812">Transmembrane</keyword>
<keyword evidence="2" id="KW-0472">Membrane</keyword>
<dbReference type="AlphaFoldDB" id="A0A919QE51"/>
<protein>
    <submittedName>
        <fullName evidence="3">Uncharacterized protein</fullName>
    </submittedName>
</protein>
<feature type="transmembrane region" description="Helical" evidence="2">
    <location>
        <begin position="43"/>
        <end position="63"/>
    </location>
</feature>
<evidence type="ECO:0000313" key="4">
    <source>
        <dbReference type="Proteomes" id="UP000640052"/>
    </source>
</evidence>
<dbReference type="RefSeq" id="WP_204043733.1">
    <property type="nucleotide sequence ID" value="NZ_BOOA01000049.1"/>
</dbReference>
<name>A0A919QE51_9ACTN</name>
<keyword evidence="2" id="KW-1133">Transmembrane helix</keyword>
<reference evidence="3" key="1">
    <citation type="submission" date="2021-01" db="EMBL/GenBank/DDBJ databases">
        <title>Whole genome shotgun sequence of Acrocarpospora phusangensis NBRC 108782.</title>
        <authorList>
            <person name="Komaki H."/>
            <person name="Tamura T."/>
        </authorList>
    </citation>
    <scope>NUCLEOTIDE SEQUENCE</scope>
    <source>
        <strain evidence="3">NBRC 108782</strain>
    </source>
</reference>
<accession>A0A919QE51</accession>
<feature type="compositionally biased region" description="Basic and acidic residues" evidence="1">
    <location>
        <begin position="221"/>
        <end position="248"/>
    </location>
</feature>
<feature type="region of interest" description="Disordered" evidence="1">
    <location>
        <begin position="194"/>
        <end position="248"/>
    </location>
</feature>
<gene>
    <name evidence="3" type="ORF">Aph01nite_53780</name>
</gene>
<organism evidence="3 4">
    <name type="scientific">Acrocarpospora phusangensis</name>
    <dbReference type="NCBI Taxonomy" id="1070424"/>
    <lineage>
        <taxon>Bacteria</taxon>
        <taxon>Bacillati</taxon>
        <taxon>Actinomycetota</taxon>
        <taxon>Actinomycetes</taxon>
        <taxon>Streptosporangiales</taxon>
        <taxon>Streptosporangiaceae</taxon>
        <taxon>Acrocarpospora</taxon>
    </lineage>
</organism>
<keyword evidence="4" id="KW-1185">Reference proteome</keyword>
<evidence type="ECO:0000256" key="2">
    <source>
        <dbReference type="SAM" id="Phobius"/>
    </source>
</evidence>